<keyword evidence="7" id="KW-1185">Reference proteome</keyword>
<dbReference type="Pfam" id="PF00171">
    <property type="entry name" value="Aldedh"/>
    <property type="match status" value="1"/>
</dbReference>
<evidence type="ECO:0000313" key="6">
    <source>
        <dbReference type="EMBL" id="KAK7813273.1"/>
    </source>
</evidence>
<accession>A0AAW0IFN2</accession>
<dbReference type="GO" id="GO:0006629">
    <property type="term" value="P:lipid metabolic process"/>
    <property type="evidence" value="ECO:0007669"/>
    <property type="project" value="UniProtKB-KW"/>
</dbReference>
<evidence type="ECO:0000256" key="3">
    <source>
        <dbReference type="ARBA" id="ARBA00023027"/>
    </source>
</evidence>
<evidence type="ECO:0000256" key="4">
    <source>
        <dbReference type="ARBA" id="ARBA00023098"/>
    </source>
</evidence>
<dbReference type="GO" id="GO:0004028">
    <property type="term" value="F:3-chloroallyl aldehyde dehydrogenase activity"/>
    <property type="evidence" value="ECO:0007669"/>
    <property type="project" value="TreeGrafter"/>
</dbReference>
<dbReference type="Gene3D" id="3.40.605.10">
    <property type="entry name" value="Aldehyde Dehydrogenase, Chain A, domain 1"/>
    <property type="match status" value="1"/>
</dbReference>
<dbReference type="GO" id="GO:0004029">
    <property type="term" value="F:aldehyde dehydrogenase (NAD+) activity"/>
    <property type="evidence" value="ECO:0007669"/>
    <property type="project" value="TreeGrafter"/>
</dbReference>
<reference evidence="6 7" key="1">
    <citation type="journal article" date="2023" name="bioRxiv">
        <title>Conserved and derived expression patterns and positive selection on dental genes reveal complex evolutionary context of ever-growing rodent molars.</title>
        <authorList>
            <person name="Calamari Z.T."/>
            <person name="Song A."/>
            <person name="Cohen E."/>
            <person name="Akter M."/>
            <person name="Roy R.D."/>
            <person name="Hallikas O."/>
            <person name="Christensen M.M."/>
            <person name="Li P."/>
            <person name="Marangoni P."/>
            <person name="Jernvall J."/>
            <person name="Klein O.D."/>
        </authorList>
    </citation>
    <scope>NUCLEOTIDE SEQUENCE [LARGE SCALE GENOMIC DNA]</scope>
    <source>
        <strain evidence="6">V071</strain>
    </source>
</reference>
<comment type="caution">
    <text evidence="6">The sequence shown here is derived from an EMBL/GenBank/DDBJ whole genome shotgun (WGS) entry which is preliminary data.</text>
</comment>
<dbReference type="InterPro" id="IPR015590">
    <property type="entry name" value="Aldehyde_DH_dom"/>
</dbReference>
<keyword evidence="2" id="KW-0560">Oxidoreductase</keyword>
<dbReference type="PANTHER" id="PTHR43570">
    <property type="entry name" value="ALDEHYDE DEHYDROGENASE"/>
    <property type="match status" value="1"/>
</dbReference>
<evidence type="ECO:0000256" key="2">
    <source>
        <dbReference type="ARBA" id="ARBA00023002"/>
    </source>
</evidence>
<dbReference type="SUPFAM" id="SSF53720">
    <property type="entry name" value="ALDH-like"/>
    <property type="match status" value="1"/>
</dbReference>
<evidence type="ECO:0000313" key="7">
    <source>
        <dbReference type="Proteomes" id="UP001488838"/>
    </source>
</evidence>
<proteinExistence type="inferred from homology"/>
<evidence type="ECO:0000259" key="5">
    <source>
        <dbReference type="Pfam" id="PF00171"/>
    </source>
</evidence>
<dbReference type="InterPro" id="IPR012394">
    <property type="entry name" value="Aldehyde_DH_NAD(P)"/>
</dbReference>
<dbReference type="InterPro" id="IPR016162">
    <property type="entry name" value="Ald_DH_N"/>
</dbReference>
<dbReference type="Proteomes" id="UP001488838">
    <property type="component" value="Unassembled WGS sequence"/>
</dbReference>
<evidence type="ECO:0000256" key="1">
    <source>
        <dbReference type="ARBA" id="ARBA00009986"/>
    </source>
</evidence>
<dbReference type="InterPro" id="IPR016161">
    <property type="entry name" value="Ald_DH/histidinol_DH"/>
</dbReference>
<sequence length="136" mass="15145">MQEEIFGPILPLVTVRSLDEAINFINQREKPLALYAFSNNSQVVNQMLERTSSGGFGGNDGFLYLTLPAMPLGGVGNSGMGRYHGKFSFDTFSHQRACLLRSPGMEMLNDLRYPPYGPWNQQFISWAMGSQSCTLL</sequence>
<dbReference type="GO" id="GO:0005737">
    <property type="term" value="C:cytoplasm"/>
    <property type="evidence" value="ECO:0007669"/>
    <property type="project" value="TreeGrafter"/>
</dbReference>
<dbReference type="EMBL" id="JBBHLL010000138">
    <property type="protein sequence ID" value="KAK7813273.1"/>
    <property type="molecule type" value="Genomic_DNA"/>
</dbReference>
<dbReference type="Gene3D" id="3.40.309.10">
    <property type="entry name" value="Aldehyde Dehydrogenase, Chain A, domain 2"/>
    <property type="match status" value="1"/>
</dbReference>
<dbReference type="FunFam" id="3.40.309.10:FF:000034">
    <property type="entry name" value="Aldehyde dehydrogenase, dimeric NADP-preferring"/>
    <property type="match status" value="1"/>
</dbReference>
<feature type="domain" description="Aldehyde dehydrogenase" evidence="5">
    <location>
        <begin position="1"/>
        <end position="96"/>
    </location>
</feature>
<protein>
    <recommendedName>
        <fullName evidence="5">Aldehyde dehydrogenase domain-containing protein</fullName>
    </recommendedName>
</protein>
<comment type="similarity">
    <text evidence="1">Belongs to the aldehyde dehydrogenase family.</text>
</comment>
<dbReference type="AlphaFoldDB" id="A0AAW0IFN2"/>
<dbReference type="PANTHER" id="PTHR43570:SF6">
    <property type="entry name" value="ALDEHYDE DEHYDROGENASE FAMILY 3 MEMBER B2"/>
    <property type="match status" value="1"/>
</dbReference>
<dbReference type="InterPro" id="IPR016163">
    <property type="entry name" value="Ald_DH_C"/>
</dbReference>
<keyword evidence="3" id="KW-0520">NAD</keyword>
<dbReference type="FunFam" id="3.40.605.10:FF:000027">
    <property type="entry name" value="Aldehyde dehydrogenase, dimeric NADP-preferring"/>
    <property type="match status" value="1"/>
</dbReference>
<name>A0AAW0IFN2_MYOGA</name>
<organism evidence="6 7">
    <name type="scientific">Myodes glareolus</name>
    <name type="common">Bank vole</name>
    <name type="synonym">Clethrionomys glareolus</name>
    <dbReference type="NCBI Taxonomy" id="447135"/>
    <lineage>
        <taxon>Eukaryota</taxon>
        <taxon>Metazoa</taxon>
        <taxon>Chordata</taxon>
        <taxon>Craniata</taxon>
        <taxon>Vertebrata</taxon>
        <taxon>Euteleostomi</taxon>
        <taxon>Mammalia</taxon>
        <taxon>Eutheria</taxon>
        <taxon>Euarchontoglires</taxon>
        <taxon>Glires</taxon>
        <taxon>Rodentia</taxon>
        <taxon>Myomorpha</taxon>
        <taxon>Muroidea</taxon>
        <taxon>Cricetidae</taxon>
        <taxon>Arvicolinae</taxon>
        <taxon>Myodes</taxon>
    </lineage>
</organism>
<dbReference type="GO" id="GO:0006081">
    <property type="term" value="P:aldehyde metabolic process"/>
    <property type="evidence" value="ECO:0007669"/>
    <property type="project" value="InterPro"/>
</dbReference>
<gene>
    <name evidence="6" type="ORF">U0070_005178</name>
</gene>
<keyword evidence="4" id="KW-0443">Lipid metabolism</keyword>